<protein>
    <submittedName>
        <fullName evidence="2">Uncharacterized protein</fullName>
    </submittedName>
</protein>
<keyword evidence="3" id="KW-1185">Reference proteome</keyword>
<reference evidence="2" key="1">
    <citation type="journal article" date="2021" name="Open Biol.">
        <title>Shared evolutionary footprints suggest mitochondrial oxidative damage underlies multiple complex I losses in fungi.</title>
        <authorList>
            <person name="Schikora-Tamarit M.A."/>
            <person name="Marcet-Houben M."/>
            <person name="Nosek J."/>
            <person name="Gabaldon T."/>
        </authorList>
    </citation>
    <scope>NUCLEOTIDE SEQUENCE</scope>
    <source>
        <strain evidence="2">NCAIM Y.01608</strain>
    </source>
</reference>
<evidence type="ECO:0000313" key="2">
    <source>
        <dbReference type="EMBL" id="KAH3678803.1"/>
    </source>
</evidence>
<evidence type="ECO:0000256" key="1">
    <source>
        <dbReference type="SAM" id="MobiDB-lite"/>
    </source>
</evidence>
<name>A0A9P8PUW2_9ASCO</name>
<feature type="compositionally biased region" description="Low complexity" evidence="1">
    <location>
        <begin position="11"/>
        <end position="22"/>
    </location>
</feature>
<sequence>MENRTPPIGDANATATPAAEPAVRNCDSETGRANDLMMSVCHPRNPSMANPETMHLTSEIPDPAAVGAKTLQRRAAILPNMTDIKMNMRYWRNELLDHGCHREHFPSSLQQQNSLLR</sequence>
<gene>
    <name evidence="2" type="ORF">OGATHE_000072</name>
</gene>
<dbReference type="Proteomes" id="UP000788993">
    <property type="component" value="Unassembled WGS sequence"/>
</dbReference>
<organism evidence="2 3">
    <name type="scientific">Ogataea polymorpha</name>
    <dbReference type="NCBI Taxonomy" id="460523"/>
    <lineage>
        <taxon>Eukaryota</taxon>
        <taxon>Fungi</taxon>
        <taxon>Dikarya</taxon>
        <taxon>Ascomycota</taxon>
        <taxon>Saccharomycotina</taxon>
        <taxon>Pichiomycetes</taxon>
        <taxon>Pichiales</taxon>
        <taxon>Pichiaceae</taxon>
        <taxon>Ogataea</taxon>
    </lineage>
</organism>
<reference evidence="2" key="2">
    <citation type="submission" date="2021-01" db="EMBL/GenBank/DDBJ databases">
        <authorList>
            <person name="Schikora-Tamarit M.A."/>
        </authorList>
    </citation>
    <scope>NUCLEOTIDE SEQUENCE</scope>
    <source>
        <strain evidence="2">NCAIM Y.01608</strain>
    </source>
</reference>
<dbReference type="AlphaFoldDB" id="A0A9P8PUW2"/>
<dbReference type="EMBL" id="JAEUBD010000013">
    <property type="protein sequence ID" value="KAH3678803.1"/>
    <property type="molecule type" value="Genomic_DNA"/>
</dbReference>
<proteinExistence type="predicted"/>
<comment type="caution">
    <text evidence="2">The sequence shown here is derived from an EMBL/GenBank/DDBJ whole genome shotgun (WGS) entry which is preliminary data.</text>
</comment>
<evidence type="ECO:0000313" key="3">
    <source>
        <dbReference type="Proteomes" id="UP000788993"/>
    </source>
</evidence>
<accession>A0A9P8PUW2</accession>
<feature type="region of interest" description="Disordered" evidence="1">
    <location>
        <begin position="1"/>
        <end position="26"/>
    </location>
</feature>